<proteinExistence type="predicted"/>
<dbReference type="KEGG" id="pdm:ADU72_0548"/>
<evidence type="ECO:0000256" key="2">
    <source>
        <dbReference type="ARBA" id="ARBA00023125"/>
    </source>
</evidence>
<dbReference type="PANTHER" id="PTHR42756:SF1">
    <property type="entry name" value="TRANSCRIPTIONAL REPRESSOR OF EMRAB OPERON"/>
    <property type="match status" value="1"/>
</dbReference>
<keyword evidence="7" id="KW-1185">Reference proteome</keyword>
<dbReference type="GO" id="GO:0003700">
    <property type="term" value="F:DNA-binding transcription factor activity"/>
    <property type="evidence" value="ECO:0007669"/>
    <property type="project" value="InterPro"/>
</dbReference>
<dbReference type="EMBL" id="CP012288">
    <property type="protein sequence ID" value="AMV66493.1"/>
    <property type="molecule type" value="Genomic_DNA"/>
</dbReference>
<evidence type="ECO:0000256" key="3">
    <source>
        <dbReference type="ARBA" id="ARBA00023163"/>
    </source>
</evidence>
<dbReference type="Pfam" id="PF01047">
    <property type="entry name" value="MarR"/>
    <property type="match status" value="1"/>
</dbReference>
<gene>
    <name evidence="5" type="ORF">ADU70_2101</name>
    <name evidence="6" type="ORF">ADU72_0548</name>
</gene>
<name>A0AAC9FJU0_9LACO</name>
<dbReference type="PROSITE" id="PS50995">
    <property type="entry name" value="HTH_MARR_2"/>
    <property type="match status" value="1"/>
</dbReference>
<dbReference type="Proteomes" id="UP000076244">
    <property type="component" value="Chromosome"/>
</dbReference>
<dbReference type="SUPFAM" id="SSF46785">
    <property type="entry name" value="Winged helix' DNA-binding domain"/>
    <property type="match status" value="1"/>
</dbReference>
<dbReference type="PRINTS" id="PR00598">
    <property type="entry name" value="HTHMARR"/>
</dbReference>
<sequence>MIASRQVSQSLDQQLAEIGLSASQYFYILKIHDNPGLTQKKLGETEFIDPSNVTRAVKQLITQGFVKRHPHPQDKRAYQLVLTDKGTTVYPQILQILDAEEAKLITGIKAQDSNFDQKSFVNALRTMSHIHDNSDEN</sequence>
<reference evidence="7 8" key="1">
    <citation type="journal article" date="2016" name="PLoS ONE">
        <title>The Identification of Novel Diagnostic Marker Genes for the Detection of Beer Spoiling Pediococcus damnosus Strains Using the BlAst Diagnostic Gene findEr.</title>
        <authorList>
            <person name="Behr J."/>
            <person name="Geissler A.J."/>
            <person name="Schmid J."/>
            <person name="Zehe A."/>
            <person name="Vogel R.F."/>
        </authorList>
    </citation>
    <scope>NUCLEOTIDE SEQUENCE [LARGE SCALE GENOMIC DNA]</scope>
    <source>
        <strain evidence="5 8">TMW 2.1533</strain>
        <strain evidence="6 7">TMW 2.1535</strain>
    </source>
</reference>
<dbReference type="InterPro" id="IPR036390">
    <property type="entry name" value="WH_DNA-bd_sf"/>
</dbReference>
<evidence type="ECO:0000313" key="7">
    <source>
        <dbReference type="Proteomes" id="UP000076244"/>
    </source>
</evidence>
<dbReference type="InterPro" id="IPR000835">
    <property type="entry name" value="HTH_MarR-typ"/>
</dbReference>
<organism evidence="5 8">
    <name type="scientific">Pediococcus damnosus</name>
    <dbReference type="NCBI Taxonomy" id="51663"/>
    <lineage>
        <taxon>Bacteria</taxon>
        <taxon>Bacillati</taxon>
        <taxon>Bacillota</taxon>
        <taxon>Bacilli</taxon>
        <taxon>Lactobacillales</taxon>
        <taxon>Lactobacillaceae</taxon>
        <taxon>Pediococcus</taxon>
    </lineage>
</organism>
<dbReference type="Gene3D" id="1.10.10.10">
    <property type="entry name" value="Winged helix-like DNA-binding domain superfamily/Winged helix DNA-binding domain"/>
    <property type="match status" value="1"/>
</dbReference>
<dbReference type="InterPro" id="IPR036388">
    <property type="entry name" value="WH-like_DNA-bd_sf"/>
</dbReference>
<evidence type="ECO:0000259" key="4">
    <source>
        <dbReference type="PROSITE" id="PS50995"/>
    </source>
</evidence>
<keyword evidence="2" id="KW-0238">DNA-binding</keyword>
<keyword evidence="3" id="KW-0804">Transcription</keyword>
<dbReference type="PROSITE" id="PS01117">
    <property type="entry name" value="HTH_MARR_1"/>
    <property type="match status" value="1"/>
</dbReference>
<evidence type="ECO:0000313" key="6">
    <source>
        <dbReference type="EMBL" id="AMV66493.1"/>
    </source>
</evidence>
<dbReference type="GO" id="GO:0003677">
    <property type="term" value="F:DNA binding"/>
    <property type="evidence" value="ECO:0007669"/>
    <property type="project" value="UniProtKB-KW"/>
</dbReference>
<dbReference type="AlphaFoldDB" id="A0AAC9FJU0"/>
<dbReference type="SMART" id="SM00347">
    <property type="entry name" value="HTH_MARR"/>
    <property type="match status" value="1"/>
</dbReference>
<dbReference type="PANTHER" id="PTHR42756">
    <property type="entry name" value="TRANSCRIPTIONAL REGULATOR, MARR"/>
    <property type="match status" value="1"/>
</dbReference>
<dbReference type="Proteomes" id="UP000076405">
    <property type="component" value="Chromosome"/>
</dbReference>
<accession>A0AAC9FJU0</accession>
<feature type="domain" description="HTH marR-type" evidence="4">
    <location>
        <begin position="1"/>
        <end position="129"/>
    </location>
</feature>
<dbReference type="EMBL" id="CP012275">
    <property type="protein sequence ID" value="AMV63567.1"/>
    <property type="molecule type" value="Genomic_DNA"/>
</dbReference>
<evidence type="ECO:0000256" key="1">
    <source>
        <dbReference type="ARBA" id="ARBA00023015"/>
    </source>
</evidence>
<evidence type="ECO:0000313" key="5">
    <source>
        <dbReference type="EMBL" id="AMV63567.1"/>
    </source>
</evidence>
<evidence type="ECO:0000313" key="8">
    <source>
        <dbReference type="Proteomes" id="UP000076405"/>
    </source>
</evidence>
<dbReference type="InterPro" id="IPR023187">
    <property type="entry name" value="Tscrpt_reg_MarR-type_CS"/>
</dbReference>
<protein>
    <submittedName>
        <fullName evidence="5">Transcriptional regulator, MarR family</fullName>
    </submittedName>
</protein>
<keyword evidence="1" id="KW-0805">Transcription regulation</keyword>